<dbReference type="RefSeq" id="WP_200128865.1">
    <property type="nucleotide sequence ID" value="NZ_CP054705.1"/>
</dbReference>
<keyword evidence="3" id="KW-1185">Reference proteome</keyword>
<proteinExistence type="predicted"/>
<organism evidence="2 3">
    <name type="scientific">Salicibibacter cibarius</name>
    <dbReference type="NCBI Taxonomy" id="2743000"/>
    <lineage>
        <taxon>Bacteria</taxon>
        <taxon>Bacillati</taxon>
        <taxon>Bacillota</taxon>
        <taxon>Bacilli</taxon>
        <taxon>Bacillales</taxon>
        <taxon>Bacillaceae</taxon>
        <taxon>Salicibibacter</taxon>
    </lineage>
</organism>
<evidence type="ECO:0000313" key="2">
    <source>
        <dbReference type="EMBL" id="QQK78209.1"/>
    </source>
</evidence>
<dbReference type="Pfam" id="PF00583">
    <property type="entry name" value="Acetyltransf_1"/>
    <property type="match status" value="1"/>
</dbReference>
<dbReference type="Gene3D" id="3.40.630.30">
    <property type="match status" value="1"/>
</dbReference>
<dbReference type="InterPro" id="IPR000182">
    <property type="entry name" value="GNAT_dom"/>
</dbReference>
<dbReference type="GO" id="GO:0016747">
    <property type="term" value="F:acyltransferase activity, transferring groups other than amino-acyl groups"/>
    <property type="evidence" value="ECO:0007669"/>
    <property type="project" value="InterPro"/>
</dbReference>
<dbReference type="KEGG" id="scia:HUG15_06815"/>
<protein>
    <submittedName>
        <fullName evidence="2">GNAT family N-acetyltransferase</fullName>
    </submittedName>
</protein>
<evidence type="ECO:0000259" key="1">
    <source>
        <dbReference type="PROSITE" id="PS51186"/>
    </source>
</evidence>
<keyword evidence="2" id="KW-0808">Transferase</keyword>
<evidence type="ECO:0000313" key="3">
    <source>
        <dbReference type="Proteomes" id="UP000595823"/>
    </source>
</evidence>
<dbReference type="InterPro" id="IPR016181">
    <property type="entry name" value="Acyl_CoA_acyltransferase"/>
</dbReference>
<dbReference type="EMBL" id="CP054705">
    <property type="protein sequence ID" value="QQK78209.1"/>
    <property type="molecule type" value="Genomic_DNA"/>
</dbReference>
<dbReference type="PROSITE" id="PS51186">
    <property type="entry name" value="GNAT"/>
    <property type="match status" value="1"/>
</dbReference>
<dbReference type="AlphaFoldDB" id="A0A7T7CDP4"/>
<gene>
    <name evidence="2" type="ORF">HUG15_06815</name>
</gene>
<name>A0A7T7CDP4_9BACI</name>
<reference evidence="2 3" key="1">
    <citation type="submission" date="2020-06" db="EMBL/GenBank/DDBJ databases">
        <title>Genomic analysis of Salicibibacter sp. NKC5-3.</title>
        <authorList>
            <person name="Oh Y.J."/>
        </authorList>
    </citation>
    <scope>NUCLEOTIDE SEQUENCE [LARGE SCALE GENOMIC DNA]</scope>
    <source>
        <strain evidence="2 3">NKC5-3</strain>
    </source>
</reference>
<dbReference type="SUPFAM" id="SSF55729">
    <property type="entry name" value="Acyl-CoA N-acyltransferases (Nat)"/>
    <property type="match status" value="1"/>
</dbReference>
<feature type="domain" description="N-acetyltransferase" evidence="1">
    <location>
        <begin position="22"/>
        <end position="168"/>
    </location>
</feature>
<accession>A0A7T7CDP4</accession>
<dbReference type="Proteomes" id="UP000595823">
    <property type="component" value="Chromosome"/>
</dbReference>
<sequence length="168" mass="19119">MISVVKANQQHIEGIARVCTDGHWATYGHSKPKAYIERVVEAFYNYDRIRQEVTETSKHWGGYFVALDDGEVVGAGGGGMTGDTTGELFVLYLDPDRRNEGIGTKILDAVTIQQKEFGAIEQWVSVEKDNDMGITFYEARGFSYQYERESYGNEGEEDYISLRYYRLI</sequence>